<feature type="chain" id="PRO_5042123991" description="Secreted protein" evidence="1">
    <location>
        <begin position="19"/>
        <end position="84"/>
    </location>
</feature>
<dbReference type="AlphaFoldDB" id="A0AAD6RIS3"/>
<name>A0AAD6RIS3_9ROSI</name>
<keyword evidence="3" id="KW-1185">Reference proteome</keyword>
<dbReference type="Proteomes" id="UP001164929">
    <property type="component" value="Chromosome 1"/>
</dbReference>
<sequence length="84" mass="9279">MILHVDFCLICCDLVAMCFSCLRFSFGGAGLNRRWGGYLEQGSGDGNLTLYLLTLQIVSGYHSAIEETGTRTKKTCFLALHVLK</sequence>
<reference evidence="2 3" key="1">
    <citation type="journal article" date="2023" name="Mol. Ecol. Resour.">
        <title>Chromosome-level genome assembly of a triploid poplar Populus alba 'Berolinensis'.</title>
        <authorList>
            <person name="Chen S."/>
            <person name="Yu Y."/>
            <person name="Wang X."/>
            <person name="Wang S."/>
            <person name="Zhang T."/>
            <person name="Zhou Y."/>
            <person name="He R."/>
            <person name="Meng N."/>
            <person name="Wang Y."/>
            <person name="Liu W."/>
            <person name="Liu Z."/>
            <person name="Liu J."/>
            <person name="Guo Q."/>
            <person name="Huang H."/>
            <person name="Sederoff R.R."/>
            <person name="Wang G."/>
            <person name="Qu G."/>
            <person name="Chen S."/>
        </authorList>
    </citation>
    <scope>NUCLEOTIDE SEQUENCE [LARGE SCALE GENOMIC DNA]</scope>
    <source>
        <strain evidence="2">SC-2020</strain>
    </source>
</reference>
<evidence type="ECO:0008006" key="4">
    <source>
        <dbReference type="Google" id="ProtNLM"/>
    </source>
</evidence>
<evidence type="ECO:0000313" key="3">
    <source>
        <dbReference type="Proteomes" id="UP001164929"/>
    </source>
</evidence>
<gene>
    <name evidence="2" type="ORF">NC653_000356</name>
</gene>
<protein>
    <recommendedName>
        <fullName evidence="4">Secreted protein</fullName>
    </recommendedName>
</protein>
<organism evidence="2 3">
    <name type="scientific">Populus alba x Populus x berolinensis</name>
    <dbReference type="NCBI Taxonomy" id="444605"/>
    <lineage>
        <taxon>Eukaryota</taxon>
        <taxon>Viridiplantae</taxon>
        <taxon>Streptophyta</taxon>
        <taxon>Embryophyta</taxon>
        <taxon>Tracheophyta</taxon>
        <taxon>Spermatophyta</taxon>
        <taxon>Magnoliopsida</taxon>
        <taxon>eudicotyledons</taxon>
        <taxon>Gunneridae</taxon>
        <taxon>Pentapetalae</taxon>
        <taxon>rosids</taxon>
        <taxon>fabids</taxon>
        <taxon>Malpighiales</taxon>
        <taxon>Salicaceae</taxon>
        <taxon>Saliceae</taxon>
        <taxon>Populus</taxon>
    </lineage>
</organism>
<comment type="caution">
    <text evidence="2">The sequence shown here is derived from an EMBL/GenBank/DDBJ whole genome shotgun (WGS) entry which is preliminary data.</text>
</comment>
<evidence type="ECO:0000256" key="1">
    <source>
        <dbReference type="SAM" id="SignalP"/>
    </source>
</evidence>
<keyword evidence="1" id="KW-0732">Signal</keyword>
<proteinExistence type="predicted"/>
<dbReference type="EMBL" id="JAQIZT010000001">
    <property type="protein sequence ID" value="KAJ7009633.1"/>
    <property type="molecule type" value="Genomic_DNA"/>
</dbReference>
<accession>A0AAD6RIS3</accession>
<feature type="signal peptide" evidence="1">
    <location>
        <begin position="1"/>
        <end position="18"/>
    </location>
</feature>
<evidence type="ECO:0000313" key="2">
    <source>
        <dbReference type="EMBL" id="KAJ7009633.1"/>
    </source>
</evidence>